<dbReference type="Proteomes" id="UP001168877">
    <property type="component" value="Unassembled WGS sequence"/>
</dbReference>
<dbReference type="EMBL" id="JAUESC010000385">
    <property type="protein sequence ID" value="KAK0577841.1"/>
    <property type="molecule type" value="Genomic_DNA"/>
</dbReference>
<accession>A0AA39VF78</accession>
<reference evidence="2" key="1">
    <citation type="journal article" date="2022" name="Plant J.">
        <title>Strategies of tolerance reflected in two North American maple genomes.</title>
        <authorList>
            <person name="McEvoy S.L."/>
            <person name="Sezen U.U."/>
            <person name="Trouern-Trend A."/>
            <person name="McMahon S.M."/>
            <person name="Schaberg P.G."/>
            <person name="Yang J."/>
            <person name="Wegrzyn J.L."/>
            <person name="Swenson N.G."/>
        </authorList>
    </citation>
    <scope>NUCLEOTIDE SEQUENCE</scope>
    <source>
        <strain evidence="2">NS2018</strain>
    </source>
</reference>
<keyword evidence="1" id="KW-0732">Signal</keyword>
<feature type="chain" id="PRO_5041208733" evidence="1">
    <location>
        <begin position="16"/>
        <end position="140"/>
    </location>
</feature>
<evidence type="ECO:0000256" key="1">
    <source>
        <dbReference type="SAM" id="SignalP"/>
    </source>
</evidence>
<name>A0AA39VF78_ACESA</name>
<comment type="caution">
    <text evidence="2">The sequence shown here is derived from an EMBL/GenBank/DDBJ whole genome shotgun (WGS) entry which is preliminary data.</text>
</comment>
<sequence>MFFFLFFSTVNGVESGHQAPGFCSLSPPKASSQGGDDPLADGDDLSKKALAERIATQFDSIELRSINWRSDCFPDFGFVSDSSIQAIYFTPRSTDDQVAHCPANLSCFKDFGRWWFEYGIGLMLNGGVVAVDGVDLGDFG</sequence>
<dbReference type="AlphaFoldDB" id="A0AA39VF78"/>
<proteinExistence type="predicted"/>
<protein>
    <submittedName>
        <fullName evidence="2">Uncharacterized protein</fullName>
    </submittedName>
</protein>
<feature type="signal peptide" evidence="1">
    <location>
        <begin position="1"/>
        <end position="15"/>
    </location>
</feature>
<evidence type="ECO:0000313" key="3">
    <source>
        <dbReference type="Proteomes" id="UP001168877"/>
    </source>
</evidence>
<keyword evidence="3" id="KW-1185">Reference proteome</keyword>
<gene>
    <name evidence="2" type="ORF">LWI29_001014</name>
</gene>
<reference evidence="2" key="2">
    <citation type="submission" date="2023-06" db="EMBL/GenBank/DDBJ databases">
        <authorList>
            <person name="Swenson N.G."/>
            <person name="Wegrzyn J.L."/>
            <person name="Mcevoy S.L."/>
        </authorList>
    </citation>
    <scope>NUCLEOTIDE SEQUENCE</scope>
    <source>
        <strain evidence="2">NS2018</strain>
        <tissue evidence="2">Leaf</tissue>
    </source>
</reference>
<evidence type="ECO:0000313" key="2">
    <source>
        <dbReference type="EMBL" id="KAK0577841.1"/>
    </source>
</evidence>
<organism evidence="2 3">
    <name type="scientific">Acer saccharum</name>
    <name type="common">Sugar maple</name>
    <dbReference type="NCBI Taxonomy" id="4024"/>
    <lineage>
        <taxon>Eukaryota</taxon>
        <taxon>Viridiplantae</taxon>
        <taxon>Streptophyta</taxon>
        <taxon>Embryophyta</taxon>
        <taxon>Tracheophyta</taxon>
        <taxon>Spermatophyta</taxon>
        <taxon>Magnoliopsida</taxon>
        <taxon>eudicotyledons</taxon>
        <taxon>Gunneridae</taxon>
        <taxon>Pentapetalae</taxon>
        <taxon>rosids</taxon>
        <taxon>malvids</taxon>
        <taxon>Sapindales</taxon>
        <taxon>Sapindaceae</taxon>
        <taxon>Hippocastanoideae</taxon>
        <taxon>Acereae</taxon>
        <taxon>Acer</taxon>
    </lineage>
</organism>